<evidence type="ECO:0000313" key="2">
    <source>
        <dbReference type="Proteomes" id="UP001226434"/>
    </source>
</evidence>
<keyword evidence="2" id="KW-1185">Reference proteome</keyword>
<proteinExistence type="predicted"/>
<dbReference type="EMBL" id="JASBRG010000003">
    <property type="protein sequence ID" value="MDI3319115.1"/>
    <property type="molecule type" value="Genomic_DNA"/>
</dbReference>
<dbReference type="RefSeq" id="WP_282333230.1">
    <property type="nucleotide sequence ID" value="NZ_JASBRG010000003.1"/>
</dbReference>
<organism evidence="1 2">
    <name type="scientific">Pinibacter soli</name>
    <dbReference type="NCBI Taxonomy" id="3044211"/>
    <lineage>
        <taxon>Bacteria</taxon>
        <taxon>Pseudomonadati</taxon>
        <taxon>Bacteroidota</taxon>
        <taxon>Chitinophagia</taxon>
        <taxon>Chitinophagales</taxon>
        <taxon>Chitinophagaceae</taxon>
        <taxon>Pinibacter</taxon>
    </lineage>
</organism>
<name>A0ABT6R979_9BACT</name>
<reference evidence="1 2" key="1">
    <citation type="submission" date="2023-05" db="EMBL/GenBank/DDBJ databases">
        <title>Genome sequence of Pinibacter sp. MAH-24.</title>
        <authorList>
            <person name="Huq M.A."/>
        </authorList>
    </citation>
    <scope>NUCLEOTIDE SEQUENCE [LARGE SCALE GENOMIC DNA]</scope>
    <source>
        <strain evidence="1 2">MAH-24</strain>
    </source>
</reference>
<dbReference type="Proteomes" id="UP001226434">
    <property type="component" value="Unassembled WGS sequence"/>
</dbReference>
<evidence type="ECO:0000313" key="1">
    <source>
        <dbReference type="EMBL" id="MDI3319115.1"/>
    </source>
</evidence>
<protein>
    <submittedName>
        <fullName evidence="1">Uncharacterized protein</fullName>
    </submittedName>
</protein>
<gene>
    <name evidence="1" type="ORF">QJ048_04990</name>
</gene>
<comment type="caution">
    <text evidence="1">The sequence shown here is derived from an EMBL/GenBank/DDBJ whole genome shotgun (WGS) entry which is preliminary data.</text>
</comment>
<sequence length="134" mass="14961">MKNLIIQMPMKLALWCGQGLWDNRDYLPEARSLDASILNTQYSESENISIEMRPNTIIDIYKRISNLPVGVSAAINSDAKNNLLPQLIAFAQGTDAELAESAAHVLTILQEWDEKQQQDAEAIITNLVSQLFTS</sequence>
<accession>A0ABT6R979</accession>